<evidence type="ECO:0000313" key="6">
    <source>
        <dbReference type="EMBL" id="RHZ60182.1"/>
    </source>
</evidence>
<dbReference type="InterPro" id="IPR006597">
    <property type="entry name" value="Sel1-like"/>
</dbReference>
<dbReference type="EMBL" id="PQFF01000325">
    <property type="protein sequence ID" value="RHZ60182.1"/>
    <property type="molecule type" value="Genomic_DNA"/>
</dbReference>
<keyword evidence="1" id="KW-0479">Metal-binding</keyword>
<reference evidence="6 7" key="1">
    <citation type="submission" date="2018-08" db="EMBL/GenBank/DDBJ databases">
        <title>Genome and evolution of the arbuscular mycorrhizal fungus Diversispora epigaea (formerly Glomus versiforme) and its bacterial endosymbionts.</title>
        <authorList>
            <person name="Sun X."/>
            <person name="Fei Z."/>
            <person name="Harrison M."/>
        </authorList>
    </citation>
    <scope>NUCLEOTIDE SEQUENCE [LARGE SCALE GENOMIC DNA]</scope>
    <source>
        <strain evidence="6 7">IT104</strain>
    </source>
</reference>
<organism evidence="6 7">
    <name type="scientific">Diversispora epigaea</name>
    <dbReference type="NCBI Taxonomy" id="1348612"/>
    <lineage>
        <taxon>Eukaryota</taxon>
        <taxon>Fungi</taxon>
        <taxon>Fungi incertae sedis</taxon>
        <taxon>Mucoromycota</taxon>
        <taxon>Glomeromycotina</taxon>
        <taxon>Glomeromycetes</taxon>
        <taxon>Diversisporales</taxon>
        <taxon>Diversisporaceae</taxon>
        <taxon>Diversispora</taxon>
    </lineage>
</organism>
<dbReference type="Pfam" id="PF02892">
    <property type="entry name" value="zf-BED"/>
    <property type="match status" value="1"/>
</dbReference>
<feature type="domain" description="BED-type" evidence="5">
    <location>
        <begin position="59"/>
        <end position="113"/>
    </location>
</feature>
<dbReference type="AlphaFoldDB" id="A0A397HAU1"/>
<sequence>MDNPFQFQPSNYLTSLHEQDVITETASSLIHEQDITTQTNSSIIHEQEVQIESSTSNAHVKSKVWDYFTKPYGPPQSRKTKCSICKIEFSYHGSPSSLKYHLKNKHKIDMSTNLSQVKRQSQQIPSQQSKFSPYSESSLQSENEEAVVFIMDLFEIFVDILAKQVFEMHLIIIKNYIKEHEKNPVEILYEMIRHPSYYWFTSLIGFFYLQGIGTVVDNQMAFKFFNLAANEIDMKSSSSNLLIRKFYKINKEMGNIYLARMYLKGIGIEKDLKKGFQIYSKVADEGSHIALNCMGHCYEVGLGVEKNGKKALELYLKSAKQENLVALLKVGHCYEFGKGITIDEISGFQYYIKSAYAGNIEAMYVVGGCYNKGIGVSVDSKEAFKWYLTAAEKGYSTAQYFLGHFYKYGCGINRDGVKAFEWYKKAAENDHTYSQFILGKCFYEEYGTKKDNINAIYWLNKARENGEIDADELLEEIIKPFWNTF</sequence>
<dbReference type="PANTHER" id="PTHR43628:SF1">
    <property type="entry name" value="CHITIN SYNTHASE REGULATORY FACTOR 2-RELATED"/>
    <property type="match status" value="1"/>
</dbReference>
<protein>
    <recommendedName>
        <fullName evidence="5">BED-type domain-containing protein</fullName>
    </recommendedName>
</protein>
<dbReference type="PROSITE" id="PS50808">
    <property type="entry name" value="ZF_BED"/>
    <property type="match status" value="1"/>
</dbReference>
<dbReference type="InterPro" id="IPR011990">
    <property type="entry name" value="TPR-like_helical_dom_sf"/>
</dbReference>
<dbReference type="InterPro" id="IPR036236">
    <property type="entry name" value="Znf_C2H2_sf"/>
</dbReference>
<keyword evidence="7" id="KW-1185">Reference proteome</keyword>
<dbReference type="Gene3D" id="1.25.40.10">
    <property type="entry name" value="Tetratricopeptide repeat domain"/>
    <property type="match status" value="1"/>
</dbReference>
<evidence type="ECO:0000256" key="4">
    <source>
        <dbReference type="PROSITE-ProRule" id="PRU00027"/>
    </source>
</evidence>
<dbReference type="STRING" id="1348612.A0A397HAU1"/>
<dbReference type="InterPro" id="IPR003656">
    <property type="entry name" value="Znf_BED"/>
</dbReference>
<accession>A0A397HAU1</accession>
<evidence type="ECO:0000256" key="3">
    <source>
        <dbReference type="ARBA" id="ARBA00022833"/>
    </source>
</evidence>
<dbReference type="OrthoDB" id="27934at2759"/>
<evidence type="ECO:0000313" key="7">
    <source>
        <dbReference type="Proteomes" id="UP000266861"/>
    </source>
</evidence>
<dbReference type="Pfam" id="PF08238">
    <property type="entry name" value="Sel1"/>
    <property type="match status" value="7"/>
</dbReference>
<comment type="caution">
    <text evidence="6">The sequence shown here is derived from an EMBL/GenBank/DDBJ whole genome shotgun (WGS) entry which is preliminary data.</text>
</comment>
<dbReference type="SUPFAM" id="SSF81901">
    <property type="entry name" value="HCP-like"/>
    <property type="match status" value="2"/>
</dbReference>
<dbReference type="PANTHER" id="PTHR43628">
    <property type="entry name" value="ACTIVATOR OF C KINASE PROTEIN 1-RELATED"/>
    <property type="match status" value="1"/>
</dbReference>
<gene>
    <name evidence="6" type="ORF">Glove_357g21</name>
</gene>
<keyword evidence="2 4" id="KW-0863">Zinc-finger</keyword>
<dbReference type="Proteomes" id="UP000266861">
    <property type="component" value="Unassembled WGS sequence"/>
</dbReference>
<dbReference type="GO" id="GO:0003677">
    <property type="term" value="F:DNA binding"/>
    <property type="evidence" value="ECO:0007669"/>
    <property type="project" value="InterPro"/>
</dbReference>
<dbReference type="SMART" id="SM00614">
    <property type="entry name" value="ZnF_BED"/>
    <property type="match status" value="1"/>
</dbReference>
<proteinExistence type="predicted"/>
<evidence type="ECO:0000259" key="5">
    <source>
        <dbReference type="PROSITE" id="PS50808"/>
    </source>
</evidence>
<keyword evidence="3" id="KW-0862">Zinc</keyword>
<name>A0A397HAU1_9GLOM</name>
<dbReference type="GO" id="GO:0008270">
    <property type="term" value="F:zinc ion binding"/>
    <property type="evidence" value="ECO:0007669"/>
    <property type="project" value="UniProtKB-KW"/>
</dbReference>
<dbReference type="InterPro" id="IPR052945">
    <property type="entry name" value="Mitotic_Regulator"/>
</dbReference>
<dbReference type="SMART" id="SM00671">
    <property type="entry name" value="SEL1"/>
    <property type="match status" value="7"/>
</dbReference>
<evidence type="ECO:0000256" key="2">
    <source>
        <dbReference type="ARBA" id="ARBA00022771"/>
    </source>
</evidence>
<dbReference type="SUPFAM" id="SSF57667">
    <property type="entry name" value="beta-beta-alpha zinc fingers"/>
    <property type="match status" value="1"/>
</dbReference>
<evidence type="ECO:0000256" key="1">
    <source>
        <dbReference type="ARBA" id="ARBA00022723"/>
    </source>
</evidence>